<evidence type="ECO:0000313" key="2">
    <source>
        <dbReference type="Proteomes" id="UP000199371"/>
    </source>
</evidence>
<accession>A0A1H6JZZ7</accession>
<proteinExistence type="predicted"/>
<protein>
    <submittedName>
        <fullName evidence="1">Predicted 3-hydroxylacyl-ACP dehydratase, HotDog domain</fullName>
    </submittedName>
</protein>
<dbReference type="InterPro" id="IPR016776">
    <property type="entry name" value="ApeP-like_dehydratase"/>
</dbReference>
<organism evidence="1 2">
    <name type="scientific">Rheinheimera pacifica</name>
    <dbReference type="NCBI Taxonomy" id="173990"/>
    <lineage>
        <taxon>Bacteria</taxon>
        <taxon>Pseudomonadati</taxon>
        <taxon>Pseudomonadota</taxon>
        <taxon>Gammaproteobacteria</taxon>
        <taxon>Chromatiales</taxon>
        <taxon>Chromatiaceae</taxon>
        <taxon>Rheinheimera</taxon>
    </lineage>
</organism>
<dbReference type="Pfam" id="PF22817">
    <property type="entry name" value="ApeP-like"/>
    <property type="match status" value="1"/>
</dbReference>
<dbReference type="RefSeq" id="WP_092790304.1">
    <property type="nucleotide sequence ID" value="NZ_FNXF01000002.1"/>
</dbReference>
<reference evidence="2" key="1">
    <citation type="submission" date="2016-10" db="EMBL/GenBank/DDBJ databases">
        <authorList>
            <person name="Varghese N."/>
            <person name="Submissions S."/>
        </authorList>
    </citation>
    <scope>NUCLEOTIDE SEQUENCE [LARGE SCALE GENOMIC DNA]</scope>
    <source>
        <strain evidence="2">DSM 17616</strain>
    </source>
</reference>
<evidence type="ECO:0000313" key="1">
    <source>
        <dbReference type="EMBL" id="SEH66219.1"/>
    </source>
</evidence>
<dbReference type="Proteomes" id="UP000199371">
    <property type="component" value="Unassembled WGS sequence"/>
</dbReference>
<dbReference type="AlphaFoldDB" id="A0A1H6JZZ7"/>
<name>A0A1H6JZZ7_9GAMM</name>
<gene>
    <name evidence="1" type="ORF">SAMN05660691_00721</name>
</gene>
<dbReference type="EMBL" id="FNXF01000002">
    <property type="protein sequence ID" value="SEH66219.1"/>
    <property type="molecule type" value="Genomic_DNA"/>
</dbReference>
<dbReference type="OrthoDB" id="9800188at2"/>
<dbReference type="SUPFAM" id="SSF54637">
    <property type="entry name" value="Thioesterase/thiol ester dehydrase-isomerase"/>
    <property type="match status" value="1"/>
</dbReference>
<dbReference type="STRING" id="173990.SAMN05660691_00721"/>
<keyword evidence="2" id="KW-1185">Reference proteome</keyword>
<sequence length="150" mass="16481">MITGYSIEHVLPHAHPMILLNEFIEADSAHALCRVQISPQSPFYDAALAGVPSYVGLEYMAQTIAAYAGANNLADGDKVQIGFFLGCRKYVPSTTVFAVGTELTVRATQMVTDSSGLSVFDCQIYQQHQLLVDAKLNVFQPDDHRSWLTE</sequence>
<dbReference type="PIRSF" id="PIRSF020565">
    <property type="entry name" value="3Ho_Ac_ACP_DH_prd"/>
    <property type="match status" value="1"/>
</dbReference>
<dbReference type="Gene3D" id="3.10.129.10">
    <property type="entry name" value="Hotdog Thioesterase"/>
    <property type="match status" value="1"/>
</dbReference>
<dbReference type="InterPro" id="IPR029069">
    <property type="entry name" value="HotDog_dom_sf"/>
</dbReference>